<comment type="caution">
    <text evidence="9">The sequence shown here is derived from an EMBL/GenBank/DDBJ whole genome shotgun (WGS) entry which is preliminary data.</text>
</comment>
<evidence type="ECO:0000259" key="8">
    <source>
        <dbReference type="PROSITE" id="PS51188"/>
    </source>
</evidence>
<dbReference type="GO" id="GO:0051082">
    <property type="term" value="F:unfolded protein binding"/>
    <property type="evidence" value="ECO:0007669"/>
    <property type="project" value="InterPro"/>
</dbReference>
<gene>
    <name evidence="9" type="primary">YDJ1</name>
    <name evidence="9" type="ORF">EIP91_006632</name>
</gene>
<dbReference type="Pfam" id="PF00684">
    <property type="entry name" value="DnaJ_CXXCXGXG"/>
    <property type="match status" value="1"/>
</dbReference>
<evidence type="ECO:0000256" key="1">
    <source>
        <dbReference type="ARBA" id="ARBA00022723"/>
    </source>
</evidence>
<dbReference type="FunFam" id="1.10.287.110:FF:000041">
    <property type="entry name" value="Chaperone protein DNAj, putative"/>
    <property type="match status" value="1"/>
</dbReference>
<dbReference type="SUPFAM" id="SSF49493">
    <property type="entry name" value="HSP40/DnaJ peptide-binding domain"/>
    <property type="match status" value="2"/>
</dbReference>
<dbReference type="PRINTS" id="PR00625">
    <property type="entry name" value="JDOMAIN"/>
</dbReference>
<dbReference type="CDD" id="cd10747">
    <property type="entry name" value="DnaJ_C"/>
    <property type="match status" value="1"/>
</dbReference>
<dbReference type="GO" id="GO:0005524">
    <property type="term" value="F:ATP binding"/>
    <property type="evidence" value="ECO:0007669"/>
    <property type="project" value="InterPro"/>
</dbReference>
<evidence type="ECO:0000256" key="5">
    <source>
        <dbReference type="PROSITE-ProRule" id="PRU00546"/>
    </source>
</evidence>
<evidence type="ECO:0000256" key="4">
    <source>
        <dbReference type="ARBA" id="ARBA00022833"/>
    </source>
</evidence>
<evidence type="ECO:0000256" key="6">
    <source>
        <dbReference type="SAM" id="MobiDB-lite"/>
    </source>
</evidence>
<dbReference type="Pfam" id="PF01556">
    <property type="entry name" value="DnaJ_C"/>
    <property type="match status" value="1"/>
</dbReference>
<keyword evidence="4 5" id="KW-0862">Zinc</keyword>
<dbReference type="InterPro" id="IPR036410">
    <property type="entry name" value="HSP_DnaJ_Cys-rich_dom_sf"/>
</dbReference>
<dbReference type="FunFam" id="2.60.260.20:FF:000003">
    <property type="entry name" value="DnaJ subfamily A member 2"/>
    <property type="match status" value="1"/>
</dbReference>
<evidence type="ECO:0000313" key="9">
    <source>
        <dbReference type="EMBL" id="TCD62618.1"/>
    </source>
</evidence>
<dbReference type="PROSITE" id="PS00636">
    <property type="entry name" value="DNAJ_1"/>
    <property type="match status" value="1"/>
</dbReference>
<dbReference type="InterPro" id="IPR002939">
    <property type="entry name" value="DnaJ_C"/>
</dbReference>
<dbReference type="PANTHER" id="PTHR43888">
    <property type="entry name" value="DNAJ-LIKE-2, ISOFORM A-RELATED"/>
    <property type="match status" value="1"/>
</dbReference>
<dbReference type="Gene3D" id="2.60.260.20">
    <property type="entry name" value="Urease metallochaperone UreE, N-terminal domain"/>
    <property type="match status" value="2"/>
</dbReference>
<keyword evidence="10" id="KW-1185">Reference proteome</keyword>
<dbReference type="SUPFAM" id="SSF46565">
    <property type="entry name" value="Chaperone J-domain"/>
    <property type="match status" value="1"/>
</dbReference>
<keyword evidence="2" id="KW-0677">Repeat</keyword>
<dbReference type="SMART" id="SM00271">
    <property type="entry name" value="DnaJ"/>
    <property type="match status" value="1"/>
</dbReference>
<dbReference type="PROSITE" id="PS51188">
    <property type="entry name" value="ZF_CR"/>
    <property type="match status" value="1"/>
</dbReference>
<dbReference type="HAMAP" id="MF_01152">
    <property type="entry name" value="DnaJ"/>
    <property type="match status" value="1"/>
</dbReference>
<feature type="domain" description="CR-type" evidence="8">
    <location>
        <begin position="126"/>
        <end position="209"/>
    </location>
</feature>
<dbReference type="OrthoDB" id="550424at2759"/>
<dbReference type="InterPro" id="IPR012724">
    <property type="entry name" value="DnaJ"/>
</dbReference>
<dbReference type="EMBL" id="RWJN01000357">
    <property type="protein sequence ID" value="TCD62618.1"/>
    <property type="molecule type" value="Genomic_DNA"/>
</dbReference>
<organism evidence="9 10">
    <name type="scientific">Steccherinum ochraceum</name>
    <dbReference type="NCBI Taxonomy" id="92696"/>
    <lineage>
        <taxon>Eukaryota</taxon>
        <taxon>Fungi</taxon>
        <taxon>Dikarya</taxon>
        <taxon>Basidiomycota</taxon>
        <taxon>Agaricomycotina</taxon>
        <taxon>Agaricomycetes</taxon>
        <taxon>Polyporales</taxon>
        <taxon>Steccherinaceae</taxon>
        <taxon>Steccherinum</taxon>
    </lineage>
</organism>
<dbReference type="Gene3D" id="1.10.287.110">
    <property type="entry name" value="DnaJ domain"/>
    <property type="match status" value="1"/>
</dbReference>
<dbReference type="GO" id="GO:0009408">
    <property type="term" value="P:response to heat"/>
    <property type="evidence" value="ECO:0007669"/>
    <property type="project" value="InterPro"/>
</dbReference>
<feature type="region of interest" description="Disordered" evidence="6">
    <location>
        <begin position="358"/>
        <end position="398"/>
    </location>
</feature>
<dbReference type="GO" id="GO:0030544">
    <property type="term" value="F:Hsp70 protein binding"/>
    <property type="evidence" value="ECO:0007669"/>
    <property type="project" value="InterPro"/>
</dbReference>
<dbReference type="STRING" id="92696.A0A4R0RG06"/>
<dbReference type="InterPro" id="IPR001305">
    <property type="entry name" value="HSP_DnaJ_Cys-rich_dom"/>
</dbReference>
<dbReference type="SUPFAM" id="SSF57938">
    <property type="entry name" value="DnaJ/Hsp40 cysteine-rich domain"/>
    <property type="match status" value="1"/>
</dbReference>
<dbReference type="PROSITE" id="PS50076">
    <property type="entry name" value="DNAJ_2"/>
    <property type="match status" value="1"/>
</dbReference>
<dbReference type="CDD" id="cd06257">
    <property type="entry name" value="DnaJ"/>
    <property type="match status" value="1"/>
</dbReference>
<evidence type="ECO:0000259" key="7">
    <source>
        <dbReference type="PROSITE" id="PS50076"/>
    </source>
</evidence>
<evidence type="ECO:0000256" key="3">
    <source>
        <dbReference type="ARBA" id="ARBA00022771"/>
    </source>
</evidence>
<feature type="domain" description="J" evidence="7">
    <location>
        <begin position="6"/>
        <end position="67"/>
    </location>
</feature>
<dbReference type="AlphaFoldDB" id="A0A4R0RG06"/>
<protein>
    <submittedName>
        <fullName evidence="9">Type I HSP40 co-chaperone</fullName>
    </submittedName>
</protein>
<dbReference type="InterPro" id="IPR044713">
    <property type="entry name" value="DNJA1/2-like"/>
</dbReference>
<dbReference type="Proteomes" id="UP000292702">
    <property type="component" value="Unassembled WGS sequence"/>
</dbReference>
<dbReference type="InterPro" id="IPR036869">
    <property type="entry name" value="J_dom_sf"/>
</dbReference>
<name>A0A4R0RG06_9APHY</name>
<dbReference type="InterPro" id="IPR018253">
    <property type="entry name" value="DnaJ_domain_CS"/>
</dbReference>
<dbReference type="Gene3D" id="2.10.230.10">
    <property type="entry name" value="Heat shock protein DnaJ, cysteine-rich domain"/>
    <property type="match status" value="1"/>
</dbReference>
<dbReference type="FunFam" id="2.10.230.10:FF:000001">
    <property type="entry name" value="DnaJ subfamily A member 2"/>
    <property type="match status" value="1"/>
</dbReference>
<feature type="compositionally biased region" description="Basic and acidic residues" evidence="6">
    <location>
        <begin position="369"/>
        <end position="379"/>
    </location>
</feature>
<dbReference type="InterPro" id="IPR008971">
    <property type="entry name" value="HSP40/DnaJ_pept-bd"/>
</dbReference>
<keyword evidence="3 5" id="KW-0863">Zinc-finger</keyword>
<evidence type="ECO:0000256" key="2">
    <source>
        <dbReference type="ARBA" id="ARBA00022737"/>
    </source>
</evidence>
<reference evidence="9 10" key="1">
    <citation type="submission" date="2018-11" db="EMBL/GenBank/DDBJ databases">
        <title>Genome assembly of Steccherinum ochraceum LE-BIN_3174, the white-rot fungus of the Steccherinaceae family (The Residual Polyporoid clade, Polyporales, Basidiomycota).</title>
        <authorList>
            <person name="Fedorova T.V."/>
            <person name="Glazunova O.A."/>
            <person name="Landesman E.O."/>
            <person name="Moiseenko K.V."/>
            <person name="Psurtseva N.V."/>
            <person name="Savinova O.S."/>
            <person name="Shakhova N.V."/>
            <person name="Tyazhelova T.V."/>
            <person name="Vasina D.V."/>
        </authorList>
    </citation>
    <scope>NUCLEOTIDE SEQUENCE [LARGE SCALE GENOMIC DNA]</scope>
    <source>
        <strain evidence="9 10">LE-BIN_3174</strain>
    </source>
</reference>
<dbReference type="GO" id="GO:0008270">
    <property type="term" value="F:zinc ion binding"/>
    <property type="evidence" value="ECO:0007669"/>
    <property type="project" value="UniProtKB-KW"/>
</dbReference>
<dbReference type="Pfam" id="PF00226">
    <property type="entry name" value="DnaJ"/>
    <property type="match status" value="1"/>
</dbReference>
<sequence length="398" mass="43925">MVAETKYYELLEVPPNASDADLKKAYRKKALRLHPDKGGDPELFKEVTHAYEVLSDPEKRRIYDARGEAGLNESGGMGGMDPQDLFSQLFGGGGFFGGGGGRQSAPRKTKDLVHRVHVTLEDLYKGKTSKLALTRNVICVKCNGKGGKDGAVRQCNSCAGRGIKVSLRQLGPMIQQVQQPCDECSGTGEIINMKDRCKTCNGKKVISEKKVLEVHIDKGMKGGQTINFRGESDQAPGVTPGDVIIVIEEKPHERFKRQDNDLFIDIEVDLLTALAGGQFAIKHLDDRALIVKIAPGEVIKHNDMKVIHGQGMPSQRHHEPGDMYVRLAVRFPEHIGEEAIPLLEKALPPRAELEVFPKTVPEEVELDEVDPRQRERLAEGGEPMDEDEGEPRVQCANQ</sequence>
<dbReference type="CDD" id="cd10719">
    <property type="entry name" value="DnaJ_zf"/>
    <property type="match status" value="1"/>
</dbReference>
<evidence type="ECO:0000313" key="10">
    <source>
        <dbReference type="Proteomes" id="UP000292702"/>
    </source>
</evidence>
<keyword evidence="1 5" id="KW-0479">Metal-binding</keyword>
<feature type="zinc finger region" description="CR-type" evidence="5">
    <location>
        <begin position="126"/>
        <end position="209"/>
    </location>
</feature>
<accession>A0A4R0RG06</accession>
<proteinExistence type="inferred from homology"/>
<dbReference type="InterPro" id="IPR001623">
    <property type="entry name" value="DnaJ_domain"/>
</dbReference>
<dbReference type="GO" id="GO:0006457">
    <property type="term" value="P:protein folding"/>
    <property type="evidence" value="ECO:0007669"/>
    <property type="project" value="InterPro"/>
</dbReference>